<evidence type="ECO:0000313" key="2">
    <source>
        <dbReference type="Proteomes" id="UP000499080"/>
    </source>
</evidence>
<comment type="caution">
    <text evidence="1">The sequence shown here is derived from an EMBL/GenBank/DDBJ whole genome shotgun (WGS) entry which is preliminary data.</text>
</comment>
<keyword evidence="2" id="KW-1185">Reference proteome</keyword>
<protein>
    <submittedName>
        <fullName evidence="1">Uncharacterized protein</fullName>
    </submittedName>
</protein>
<dbReference type="AlphaFoldDB" id="A0A4Y2IIN3"/>
<gene>
    <name evidence="1" type="ORF">AVEN_34462_1</name>
</gene>
<sequence>MRRTKRSPPLTVFRTGARFVPQNSLEMPQNLFAVHRNGEEHCIKEHYLGSIPIEHSIGDALIERLLIQLEEMKNMLGQSYDNRASMKRDNPDVQTQSCTSTLGHFMFYELPINLVIVTTLNLVLSEGPQPCLDSEEFFKDKYQNRIYTTVSRSWCVSVIYQLRSKLVLQLWCEVRHNNFSANLFCKWVGRLCFVTLQEVCYKVAASSLSWQANIKQITLAASVRAIWVDSLKDTCTKYDGLKSNADISLNKRTDELAKNLVLSLAKMVKSFKFVASPVIWPSALFKVYAINKILQSENIDVSNAV</sequence>
<dbReference type="Proteomes" id="UP000499080">
    <property type="component" value="Unassembled WGS sequence"/>
</dbReference>
<dbReference type="EMBL" id="BGPR01002701">
    <property type="protein sequence ID" value="GBM77637.1"/>
    <property type="molecule type" value="Genomic_DNA"/>
</dbReference>
<evidence type="ECO:0000313" key="1">
    <source>
        <dbReference type="EMBL" id="GBM77637.1"/>
    </source>
</evidence>
<reference evidence="1 2" key="1">
    <citation type="journal article" date="2019" name="Sci. Rep.">
        <title>Orb-weaving spider Araneus ventricosus genome elucidates the spidroin gene catalogue.</title>
        <authorList>
            <person name="Kono N."/>
            <person name="Nakamura H."/>
            <person name="Ohtoshi R."/>
            <person name="Moran D.A.P."/>
            <person name="Shinohara A."/>
            <person name="Yoshida Y."/>
            <person name="Fujiwara M."/>
            <person name="Mori M."/>
            <person name="Tomita M."/>
            <person name="Arakawa K."/>
        </authorList>
    </citation>
    <scope>NUCLEOTIDE SEQUENCE [LARGE SCALE GENOMIC DNA]</scope>
</reference>
<name>A0A4Y2IIN3_ARAVE</name>
<accession>A0A4Y2IIN3</accession>
<proteinExistence type="predicted"/>
<organism evidence="1 2">
    <name type="scientific">Araneus ventricosus</name>
    <name type="common">Orbweaver spider</name>
    <name type="synonym">Epeira ventricosa</name>
    <dbReference type="NCBI Taxonomy" id="182803"/>
    <lineage>
        <taxon>Eukaryota</taxon>
        <taxon>Metazoa</taxon>
        <taxon>Ecdysozoa</taxon>
        <taxon>Arthropoda</taxon>
        <taxon>Chelicerata</taxon>
        <taxon>Arachnida</taxon>
        <taxon>Araneae</taxon>
        <taxon>Araneomorphae</taxon>
        <taxon>Entelegynae</taxon>
        <taxon>Araneoidea</taxon>
        <taxon>Araneidae</taxon>
        <taxon>Araneus</taxon>
    </lineage>
</organism>